<accession>A0AAV7ZDG9</accession>
<protein>
    <submittedName>
        <fullName evidence="1">Uncharacterized protein</fullName>
    </submittedName>
</protein>
<organism evidence="1 2">
    <name type="scientific">Anaeramoeba flamelloides</name>
    <dbReference type="NCBI Taxonomy" id="1746091"/>
    <lineage>
        <taxon>Eukaryota</taxon>
        <taxon>Metamonada</taxon>
        <taxon>Anaeramoebidae</taxon>
        <taxon>Anaeramoeba</taxon>
    </lineage>
</organism>
<dbReference type="Proteomes" id="UP001146793">
    <property type="component" value="Unassembled WGS sequence"/>
</dbReference>
<sequence length="450" mass="52102">MKNQISFNNQMKKGINIGAKPPKRKGNRANRDTYVANEQETECYNKCKLEQKKALDRIKKMKLNKQRFLEIEKYFSEYITQTKNKINIILNADLINVLCYGLGQGRSNVRKNIGNYFIKSGYLNVTPIEHKGMVFNKAMPSRSYGRHPVNGRKRATPKIKENNFQNTSMMNVQDCLEKKKQKKKKILKLQGQKTRIQQDTKLTKTKQITKGSKSKSGMKSTIKKCKLKGNKKVKEKKIKKKKNNICKKYCASIKLIKTEKKITNLTKKVEPKGVALNTFLLRDQNTKTKRKLLNNSAFIPKSNILKKRRTNQKKIVNSQAKKEIPKLTPIAKNQKGNSEGNSKLRYSSQKIEKTTKKNEMPHKNKFSNTLIINRFSNNNDPRGTGKVNNNKDESVPYAKMILFNLYKKLDLQNSMKLLDSIENQARENQNYDLLAIVNQNRALPKETNRR</sequence>
<dbReference type="AlphaFoldDB" id="A0AAV7ZDG9"/>
<evidence type="ECO:0000313" key="1">
    <source>
        <dbReference type="EMBL" id="KAJ3438971.1"/>
    </source>
</evidence>
<comment type="caution">
    <text evidence="1">The sequence shown here is derived from an EMBL/GenBank/DDBJ whole genome shotgun (WGS) entry which is preliminary data.</text>
</comment>
<gene>
    <name evidence="1" type="ORF">M0812_14986</name>
</gene>
<evidence type="ECO:0000313" key="2">
    <source>
        <dbReference type="Proteomes" id="UP001146793"/>
    </source>
</evidence>
<dbReference type="EMBL" id="JANTQA010000032">
    <property type="protein sequence ID" value="KAJ3438971.1"/>
    <property type="molecule type" value="Genomic_DNA"/>
</dbReference>
<name>A0AAV7ZDG9_9EUKA</name>
<proteinExistence type="predicted"/>
<reference evidence="1" key="1">
    <citation type="submission" date="2022-08" db="EMBL/GenBank/DDBJ databases">
        <title>Novel sulphate-reducing endosymbionts in the free-living metamonad Anaeramoeba.</title>
        <authorList>
            <person name="Jerlstrom-Hultqvist J."/>
            <person name="Cepicka I."/>
            <person name="Gallot-Lavallee L."/>
            <person name="Salas-Leiva D."/>
            <person name="Curtis B.A."/>
            <person name="Zahonova K."/>
            <person name="Pipaliya S."/>
            <person name="Dacks J."/>
            <person name="Roger A.J."/>
        </authorList>
    </citation>
    <scope>NUCLEOTIDE SEQUENCE</scope>
    <source>
        <strain evidence="1">Busselton2</strain>
    </source>
</reference>